<reference evidence="2 3" key="1">
    <citation type="submission" date="2015-08" db="EMBL/GenBank/DDBJ databases">
        <title>The complete genome sequence of Bacillus beveridgei MLTeJB.</title>
        <authorList>
            <person name="Hanson T.E."/>
            <person name="Mesa C."/>
            <person name="Basesman S.M."/>
            <person name="Oremland R.S."/>
        </authorList>
    </citation>
    <scope>NUCLEOTIDE SEQUENCE [LARGE SCALE GENOMIC DNA]</scope>
    <source>
        <strain evidence="2 3">MLTeJB</strain>
    </source>
</reference>
<keyword evidence="3" id="KW-1185">Reference proteome</keyword>
<dbReference type="OrthoDB" id="2680377at2"/>
<organism evidence="2 3">
    <name type="scientific">Salisediminibacterium beveridgei</name>
    <dbReference type="NCBI Taxonomy" id="632773"/>
    <lineage>
        <taxon>Bacteria</taxon>
        <taxon>Bacillati</taxon>
        <taxon>Bacillota</taxon>
        <taxon>Bacilli</taxon>
        <taxon>Bacillales</taxon>
        <taxon>Bacillaceae</taxon>
        <taxon>Salisediminibacterium</taxon>
    </lineage>
</organism>
<protein>
    <recommendedName>
        <fullName evidence="4">YlaH-like protein</fullName>
    </recommendedName>
</protein>
<gene>
    <name evidence="2" type="ORF">BBEV_1948</name>
</gene>
<evidence type="ECO:0008006" key="4">
    <source>
        <dbReference type="Google" id="ProtNLM"/>
    </source>
</evidence>
<dbReference type="STRING" id="632773.BBEV_1948"/>
<feature type="transmembrane region" description="Helical" evidence="1">
    <location>
        <begin position="31"/>
        <end position="50"/>
    </location>
</feature>
<dbReference type="PATRIC" id="fig|632773.3.peg.2039"/>
<keyword evidence="1" id="KW-0472">Membrane</keyword>
<proteinExistence type="predicted"/>
<feature type="transmembrane region" description="Helical" evidence="1">
    <location>
        <begin position="84"/>
        <end position="100"/>
    </location>
</feature>
<evidence type="ECO:0000313" key="2">
    <source>
        <dbReference type="EMBL" id="AOM83309.1"/>
    </source>
</evidence>
<evidence type="ECO:0000256" key="1">
    <source>
        <dbReference type="SAM" id="Phobius"/>
    </source>
</evidence>
<evidence type="ECO:0000313" key="3">
    <source>
        <dbReference type="Proteomes" id="UP000094463"/>
    </source>
</evidence>
<dbReference type="Pfam" id="PF14036">
    <property type="entry name" value="YlaH"/>
    <property type="match status" value="1"/>
</dbReference>
<dbReference type="KEGG" id="bbev:BBEV_1948"/>
<dbReference type="Proteomes" id="UP000094463">
    <property type="component" value="Chromosome"/>
</dbReference>
<keyword evidence="1" id="KW-1133">Transmembrane helix</keyword>
<accession>A0A1D7QWF9</accession>
<sequence length="122" mass="13724">MIHLSSGAEPSPDFTPIAHWLGASDPANFEFVFWSMFIMITVLSILVFNLGFARKLPLFKNIVVYAVMLFGNMFITFFALTLPIIESLGIAAVILGVYKLQLNRHKRERGEGDQSEKENTQS</sequence>
<name>A0A1D7QWF9_9BACI</name>
<dbReference type="AlphaFoldDB" id="A0A1D7QWF9"/>
<dbReference type="RefSeq" id="WP_084007329.1">
    <property type="nucleotide sequence ID" value="NZ_CP012502.1"/>
</dbReference>
<dbReference type="InterPro" id="IPR025620">
    <property type="entry name" value="YlaH"/>
</dbReference>
<keyword evidence="1" id="KW-0812">Transmembrane</keyword>
<dbReference type="EMBL" id="CP012502">
    <property type="protein sequence ID" value="AOM83309.1"/>
    <property type="molecule type" value="Genomic_DNA"/>
</dbReference>